<evidence type="ECO:0000256" key="3">
    <source>
        <dbReference type="ARBA" id="ARBA00022603"/>
    </source>
</evidence>
<evidence type="ECO:0000313" key="11">
    <source>
        <dbReference type="Proteomes" id="UP000824469"/>
    </source>
</evidence>
<dbReference type="EMBL" id="JAHRHJ020003813">
    <property type="protein sequence ID" value="KAH9289627.1"/>
    <property type="molecule type" value="Genomic_DNA"/>
</dbReference>
<dbReference type="SUPFAM" id="SSF53335">
    <property type="entry name" value="S-adenosyl-L-methionine-dependent methyltransferases"/>
    <property type="match status" value="1"/>
</dbReference>
<accession>A0AA38C422</accession>
<keyword evidence="11" id="KW-1185">Reference proteome</keyword>
<evidence type="ECO:0000256" key="6">
    <source>
        <dbReference type="ARBA" id="ARBA00022694"/>
    </source>
</evidence>
<dbReference type="Gene3D" id="3.30.300.110">
    <property type="entry name" value="Met-10+ protein-like domains"/>
    <property type="match status" value="1"/>
</dbReference>
<comment type="similarity">
    <text evidence="1">Belongs to the class I-like SAM-binding methyltransferase superfamily. TRM5/TYW2 family.</text>
</comment>
<proteinExistence type="inferred from homology"/>
<dbReference type="Proteomes" id="UP000824469">
    <property type="component" value="Unassembled WGS sequence"/>
</dbReference>
<dbReference type="Pfam" id="PF02475">
    <property type="entry name" value="TRM5-TYW2_MTfase"/>
    <property type="match status" value="1"/>
</dbReference>
<dbReference type="GO" id="GO:0052906">
    <property type="term" value="F:tRNA (guanine(37)-N1)-methyltransferase activity"/>
    <property type="evidence" value="ECO:0007669"/>
    <property type="project" value="InterPro"/>
</dbReference>
<dbReference type="GO" id="GO:0005737">
    <property type="term" value="C:cytoplasm"/>
    <property type="evidence" value="ECO:0007669"/>
    <property type="project" value="TreeGrafter"/>
</dbReference>
<reference evidence="10 11" key="1">
    <citation type="journal article" date="2021" name="Nat. Plants">
        <title>The Taxus genome provides insights into paclitaxel biosynthesis.</title>
        <authorList>
            <person name="Xiong X."/>
            <person name="Gou J."/>
            <person name="Liao Q."/>
            <person name="Li Y."/>
            <person name="Zhou Q."/>
            <person name="Bi G."/>
            <person name="Li C."/>
            <person name="Du R."/>
            <person name="Wang X."/>
            <person name="Sun T."/>
            <person name="Guo L."/>
            <person name="Liang H."/>
            <person name="Lu P."/>
            <person name="Wu Y."/>
            <person name="Zhang Z."/>
            <person name="Ro D.K."/>
            <person name="Shang Y."/>
            <person name="Huang S."/>
            <person name="Yan J."/>
        </authorList>
    </citation>
    <scope>NUCLEOTIDE SEQUENCE [LARGE SCALE GENOMIC DNA]</scope>
    <source>
        <strain evidence="10">Ta-2019</strain>
    </source>
</reference>
<feature type="non-terminal residue" evidence="10">
    <location>
        <position position="562"/>
    </location>
</feature>
<gene>
    <name evidence="10" type="ORF">KI387_033744</name>
</gene>
<name>A0AA38C422_TAXCH</name>
<keyword evidence="7" id="KW-0496">Mitochondrion</keyword>
<dbReference type="AlphaFoldDB" id="A0AA38C422"/>
<dbReference type="GO" id="GO:0002939">
    <property type="term" value="P:tRNA N1-guanine methylation"/>
    <property type="evidence" value="ECO:0007669"/>
    <property type="project" value="TreeGrafter"/>
</dbReference>
<keyword evidence="4" id="KW-0808">Transferase</keyword>
<dbReference type="Pfam" id="PF25133">
    <property type="entry name" value="TYW2_N_2"/>
    <property type="match status" value="1"/>
</dbReference>
<dbReference type="PANTHER" id="PTHR23245">
    <property type="entry name" value="TRNA METHYLTRANSFERASE"/>
    <property type="match status" value="1"/>
</dbReference>
<evidence type="ECO:0000313" key="10">
    <source>
        <dbReference type="EMBL" id="KAH9289627.1"/>
    </source>
</evidence>
<feature type="domain" description="SAM-dependent methyltransferase TRM5/TYW2-type" evidence="9">
    <location>
        <begin position="205"/>
        <end position="562"/>
    </location>
</feature>
<keyword evidence="6" id="KW-0819">tRNA processing</keyword>
<dbReference type="CDD" id="cd02440">
    <property type="entry name" value="AdoMet_MTases"/>
    <property type="match status" value="1"/>
</dbReference>
<sequence>MLLHCHCLSRALIHQRNILIPTQNSTATVARLTHFRAEYPSPGRIHAYPLMRFEKIQISEHLKRSLNAKKFMADAKRGEEDLSYHKSLLLDKSKFDLQLQLLALQIPQELCGIMSRILHGFLIDRPRVKPIAQDPSNEKTRLLILSESINDPGLSEVPADKLEAMEKVCNIRVVPYSLVLGYTYWTADHILKEILPPGMEVPSSFETIGHIAHLNICENLLPYKHDIAKVIFDKNQPRIKTVVNKVGTISNEFRVPTFEILAGEGNLITEVKQYGATFRLDYGLVYWNSRLEHEHKRLVMLFQPGQIIFDMFAGVGPFAIPAAQRGCGVYANDLNPNCSNYLRINAEQNKVNEKISVSNKDARDFIRHLTSKADNELKKEGHIKDCKTVNVQHLETSAVVEVCDSINTSHSAAELKSGNRSLHGEKSPQSIGALVGDMIVEQSICSKGNTEDIVKNESTKRNKRKEKEQMGTTGFEISKGKPWEHIDHVIMNLPASALEFLDVFKGLLSRKYWKGTMPWIHCYCFMRANETEETIIQRAEVSLMSKIEGSIVHKVRDVAPNK</sequence>
<dbReference type="PANTHER" id="PTHR23245:SF36">
    <property type="entry name" value="TRNA (GUANINE(37)-N1)-METHYLTRANSFERASE"/>
    <property type="match status" value="1"/>
</dbReference>
<dbReference type="OMA" id="VGSHSQF"/>
<evidence type="ECO:0000256" key="2">
    <source>
        <dbReference type="ARBA" id="ARBA00022490"/>
    </source>
</evidence>
<dbReference type="InterPro" id="IPR029063">
    <property type="entry name" value="SAM-dependent_MTases_sf"/>
</dbReference>
<comment type="caution">
    <text evidence="10">The sequence shown here is derived from an EMBL/GenBank/DDBJ whole genome shotgun (WGS) entry which is preliminary data.</text>
</comment>
<evidence type="ECO:0000256" key="8">
    <source>
        <dbReference type="ARBA" id="ARBA00023242"/>
    </source>
</evidence>
<keyword evidence="2" id="KW-0963">Cytoplasm</keyword>
<dbReference type="InterPro" id="IPR056744">
    <property type="entry name" value="TRM5/TYW2-like_N"/>
</dbReference>
<protein>
    <recommendedName>
        <fullName evidence="9">SAM-dependent methyltransferase TRM5/TYW2-type domain-containing protein</fullName>
    </recommendedName>
</protein>
<evidence type="ECO:0000256" key="5">
    <source>
        <dbReference type="ARBA" id="ARBA00022691"/>
    </source>
</evidence>
<evidence type="ECO:0000256" key="1">
    <source>
        <dbReference type="ARBA" id="ARBA00009775"/>
    </source>
</evidence>
<dbReference type="Gene3D" id="3.40.50.150">
    <property type="entry name" value="Vaccinia Virus protein VP39"/>
    <property type="match status" value="2"/>
</dbReference>
<dbReference type="InterPro" id="IPR025792">
    <property type="entry name" value="tRNA_Gua_MeTrfase_euk"/>
</dbReference>
<keyword evidence="5" id="KW-0949">S-adenosyl-L-methionine</keyword>
<evidence type="ECO:0000256" key="4">
    <source>
        <dbReference type="ARBA" id="ARBA00022679"/>
    </source>
</evidence>
<dbReference type="PROSITE" id="PS51684">
    <property type="entry name" value="SAM_MT_TRM5_TYW2"/>
    <property type="match status" value="1"/>
</dbReference>
<dbReference type="InterPro" id="IPR030382">
    <property type="entry name" value="MeTrfase_TRM5/TYW2"/>
</dbReference>
<dbReference type="FunFam" id="3.30.300.110:FF:000004">
    <property type="entry name" value="tRNA (guanine(37)-N1)-methyltransferase"/>
    <property type="match status" value="1"/>
</dbReference>
<dbReference type="InterPro" id="IPR056743">
    <property type="entry name" value="TRM5-TYW2-like_MTfase"/>
</dbReference>
<evidence type="ECO:0000259" key="9">
    <source>
        <dbReference type="PROSITE" id="PS51684"/>
    </source>
</evidence>
<dbReference type="HAMAP" id="MF_03152">
    <property type="entry name" value="TRM5"/>
    <property type="match status" value="1"/>
</dbReference>
<keyword evidence="8" id="KW-0539">Nucleus</keyword>
<keyword evidence="3" id="KW-0489">Methyltransferase</keyword>
<organism evidence="10 11">
    <name type="scientific">Taxus chinensis</name>
    <name type="common">Chinese yew</name>
    <name type="synonym">Taxus wallichiana var. chinensis</name>
    <dbReference type="NCBI Taxonomy" id="29808"/>
    <lineage>
        <taxon>Eukaryota</taxon>
        <taxon>Viridiplantae</taxon>
        <taxon>Streptophyta</taxon>
        <taxon>Embryophyta</taxon>
        <taxon>Tracheophyta</taxon>
        <taxon>Spermatophyta</taxon>
        <taxon>Pinopsida</taxon>
        <taxon>Pinidae</taxon>
        <taxon>Conifers II</taxon>
        <taxon>Cupressales</taxon>
        <taxon>Taxaceae</taxon>
        <taxon>Taxus</taxon>
    </lineage>
</organism>
<evidence type="ECO:0000256" key="7">
    <source>
        <dbReference type="ARBA" id="ARBA00023128"/>
    </source>
</evidence>